<sequence>MEISFKKSLLSVVAGCALLLSACGGGQEDSAGKEKSEDKKVLQVGTEATFAPFEFMDKGKVSGFDVDLLNATAEEAGYEVNIENTGWDAMFAGLQSKQLDIGMAGVTINDERKKSYDFSVPYFESTSMIAFKEGTKIKGAEDLKGKKVGVQNGTTGQFAAEAVVGKNSSSISKYETAALMFQALQSGDVETAVTDIAVALEYVKNNPDSGIKTVGDDKQFKPEYYGIVFPKGSKYKEDFDKALNELYDNGKYTEIYKKWFGKEPNVETLKEAAKQ</sequence>
<evidence type="ECO:0000256" key="2">
    <source>
        <dbReference type="ARBA" id="ARBA00023139"/>
    </source>
</evidence>
<evidence type="ECO:0000313" key="8">
    <source>
        <dbReference type="Proteomes" id="UP000092578"/>
    </source>
</evidence>
<evidence type="ECO:0000259" key="5">
    <source>
        <dbReference type="SMART" id="SM00062"/>
    </source>
</evidence>
<evidence type="ECO:0000259" key="6">
    <source>
        <dbReference type="SMART" id="SM00079"/>
    </source>
</evidence>
<dbReference type="Proteomes" id="UP000092578">
    <property type="component" value="Unassembled WGS sequence"/>
</dbReference>
<accession>A0A1B9ATC0</accession>
<organism evidence="7 8">
    <name type="scientific">Pseudobacillus wudalianchiensis</name>
    <dbReference type="NCBI Taxonomy" id="1743143"/>
    <lineage>
        <taxon>Bacteria</taxon>
        <taxon>Bacillati</taxon>
        <taxon>Bacillota</taxon>
        <taxon>Bacilli</taxon>
        <taxon>Bacillales</taxon>
        <taxon>Bacillaceae</taxon>
        <taxon>Pseudobacillus</taxon>
    </lineage>
</organism>
<protein>
    <submittedName>
        <fullName evidence="7">Glutamine ABC transporter substrate-binding protein</fullName>
    </submittedName>
</protein>
<comment type="caution">
    <text evidence="7">The sequence shown here is derived from an EMBL/GenBank/DDBJ whole genome shotgun (WGS) entry which is preliminary data.</text>
</comment>
<keyword evidence="8" id="KW-1185">Reference proteome</keyword>
<feature type="domain" description="Ionotropic glutamate receptor C-terminal" evidence="6">
    <location>
        <begin position="41"/>
        <end position="262"/>
    </location>
</feature>
<dbReference type="PANTHER" id="PTHR35936:SF17">
    <property type="entry name" value="ARGININE-BINDING EXTRACELLULAR PROTEIN ARTP"/>
    <property type="match status" value="1"/>
</dbReference>
<keyword evidence="3" id="KW-0449">Lipoprotein</keyword>
<dbReference type="InterPro" id="IPR001320">
    <property type="entry name" value="Iontro_rcpt_C"/>
</dbReference>
<feature type="chain" id="PRO_5039002951" evidence="4">
    <location>
        <begin position="23"/>
        <end position="275"/>
    </location>
</feature>
<keyword evidence="2" id="KW-0564">Palmitate</keyword>
<dbReference type="EMBL" id="MAYT01000023">
    <property type="protein sequence ID" value="OCA87140.1"/>
    <property type="molecule type" value="Genomic_DNA"/>
</dbReference>
<dbReference type="PROSITE" id="PS51257">
    <property type="entry name" value="PROKAR_LIPOPROTEIN"/>
    <property type="match status" value="1"/>
</dbReference>
<dbReference type="Pfam" id="PF00497">
    <property type="entry name" value="SBP_bac_3"/>
    <property type="match status" value="1"/>
</dbReference>
<gene>
    <name evidence="7" type="ORF">A8F95_07680</name>
</gene>
<reference evidence="8" key="1">
    <citation type="submission" date="2016-05" db="EMBL/GenBank/DDBJ databases">
        <authorList>
            <person name="Liu B."/>
            <person name="Wang J."/>
            <person name="Zhu Y."/>
            <person name="Liu G."/>
            <person name="Chen Q."/>
            <person name="Chen Z."/>
            <person name="Lan J."/>
            <person name="Che J."/>
            <person name="Ge C."/>
            <person name="Shi H."/>
            <person name="Pan Z."/>
            <person name="Liu X."/>
        </authorList>
    </citation>
    <scope>NUCLEOTIDE SEQUENCE [LARGE SCALE GENOMIC DNA]</scope>
    <source>
        <strain evidence="8">FJAT-27215</strain>
    </source>
</reference>
<dbReference type="SUPFAM" id="SSF53850">
    <property type="entry name" value="Periplasmic binding protein-like II"/>
    <property type="match status" value="1"/>
</dbReference>
<dbReference type="RefSeq" id="WP_065410589.1">
    <property type="nucleotide sequence ID" value="NZ_MAYT01000023.1"/>
</dbReference>
<name>A0A1B9ATC0_9BACI</name>
<keyword evidence="1 4" id="KW-0732">Signal</keyword>
<evidence type="ECO:0000256" key="3">
    <source>
        <dbReference type="ARBA" id="ARBA00023288"/>
    </source>
</evidence>
<dbReference type="SMART" id="SM00062">
    <property type="entry name" value="PBPb"/>
    <property type="match status" value="1"/>
</dbReference>
<dbReference type="Gene3D" id="3.40.190.10">
    <property type="entry name" value="Periplasmic binding protein-like II"/>
    <property type="match status" value="2"/>
</dbReference>
<dbReference type="PANTHER" id="PTHR35936">
    <property type="entry name" value="MEMBRANE-BOUND LYTIC MUREIN TRANSGLYCOSYLASE F"/>
    <property type="match status" value="1"/>
</dbReference>
<evidence type="ECO:0000256" key="4">
    <source>
        <dbReference type="SAM" id="SignalP"/>
    </source>
</evidence>
<feature type="signal peptide" evidence="4">
    <location>
        <begin position="1"/>
        <end position="22"/>
    </location>
</feature>
<dbReference type="CDD" id="cd13624">
    <property type="entry name" value="PBP2_Arg_Lys_His"/>
    <property type="match status" value="1"/>
</dbReference>
<evidence type="ECO:0000313" key="7">
    <source>
        <dbReference type="EMBL" id="OCA87140.1"/>
    </source>
</evidence>
<proteinExistence type="predicted"/>
<dbReference type="GO" id="GO:0015276">
    <property type="term" value="F:ligand-gated monoatomic ion channel activity"/>
    <property type="evidence" value="ECO:0007669"/>
    <property type="project" value="InterPro"/>
</dbReference>
<dbReference type="InterPro" id="IPR001638">
    <property type="entry name" value="Solute-binding_3/MltF_N"/>
</dbReference>
<evidence type="ECO:0000256" key="1">
    <source>
        <dbReference type="ARBA" id="ARBA00022729"/>
    </source>
</evidence>
<dbReference type="GO" id="GO:0016020">
    <property type="term" value="C:membrane"/>
    <property type="evidence" value="ECO:0007669"/>
    <property type="project" value="InterPro"/>
</dbReference>
<dbReference type="AlphaFoldDB" id="A0A1B9ATC0"/>
<dbReference type="SMART" id="SM00079">
    <property type="entry name" value="PBPe"/>
    <property type="match status" value="1"/>
</dbReference>
<feature type="domain" description="Solute-binding protein family 3/N-terminal" evidence="5">
    <location>
        <begin position="41"/>
        <end position="263"/>
    </location>
</feature>